<reference evidence="2 3" key="1">
    <citation type="submission" date="2022-01" db="EMBL/GenBank/DDBJ databases">
        <title>A high-quality chromosome-level genome assembly of rohu carp, Labeo rohita.</title>
        <authorList>
            <person name="Arick M.A. II"/>
            <person name="Hsu C.-Y."/>
            <person name="Magbanua Z."/>
            <person name="Pechanova O."/>
            <person name="Grover C."/>
            <person name="Miller E."/>
            <person name="Thrash A."/>
            <person name="Ezzel L."/>
            <person name="Alam S."/>
            <person name="Benzie J."/>
            <person name="Hamilton M."/>
            <person name="Karsi A."/>
            <person name="Lawrence M.L."/>
            <person name="Peterson D.G."/>
        </authorList>
    </citation>
    <scope>NUCLEOTIDE SEQUENCE [LARGE SCALE GENOMIC DNA]</scope>
    <source>
        <strain evidence="3">BAU-BD-2019</strain>
        <tissue evidence="2">Blood</tissue>
    </source>
</reference>
<accession>A0ABQ8LR77</accession>
<organism evidence="2 3">
    <name type="scientific">Labeo rohita</name>
    <name type="common">Indian major carp</name>
    <name type="synonym">Cyprinus rohita</name>
    <dbReference type="NCBI Taxonomy" id="84645"/>
    <lineage>
        <taxon>Eukaryota</taxon>
        <taxon>Metazoa</taxon>
        <taxon>Chordata</taxon>
        <taxon>Craniata</taxon>
        <taxon>Vertebrata</taxon>
        <taxon>Euteleostomi</taxon>
        <taxon>Actinopterygii</taxon>
        <taxon>Neopterygii</taxon>
        <taxon>Teleostei</taxon>
        <taxon>Ostariophysi</taxon>
        <taxon>Cypriniformes</taxon>
        <taxon>Cyprinidae</taxon>
        <taxon>Labeoninae</taxon>
        <taxon>Labeonini</taxon>
        <taxon>Labeo</taxon>
    </lineage>
</organism>
<dbReference type="InterPro" id="IPR005312">
    <property type="entry name" value="DUF1759"/>
</dbReference>
<proteinExistence type="predicted"/>
<evidence type="ECO:0000256" key="1">
    <source>
        <dbReference type="SAM" id="Coils"/>
    </source>
</evidence>
<dbReference type="EMBL" id="JACTAM010000019">
    <property type="protein sequence ID" value="KAI2653125.1"/>
    <property type="molecule type" value="Genomic_DNA"/>
</dbReference>
<feature type="coiled-coil region" evidence="1">
    <location>
        <begin position="243"/>
        <end position="270"/>
    </location>
</feature>
<comment type="caution">
    <text evidence="2">The sequence shown here is derived from an EMBL/GenBank/DDBJ whole genome shotgun (WGS) entry which is preliminary data.</text>
</comment>
<protein>
    <submittedName>
        <fullName evidence="2">Gypsy retrotransposon integrase-like protein 1</fullName>
    </submittedName>
</protein>
<sequence>MSVQGDLAEQNESSLQEQVILITDKSENEIIEGVVRDRHASCTTCTEKSEARLKELNSVSLKTNEIRISSRDKRLTPKMQELKEQELALKERKFKSAYEKWKIHVRDVRSKLKHECSDSDLCDMMDGVEKQESDLKVLYDNMRLHAVPSQEIRRKIDACSAVTADLVKLMRVRLVEDGMEFDAEADRARLRMLLDCEYARSIYGSTVSRATVLSNHSKPSLESASISAKRAETAALLAAKKAEVEMEAYIDAQRQQLKKLENRRDIEVMEARLRVYTEEESRVKSQQCRSACSDVSDPSPLVSNTQRLNQQVTKGEASIVQVLQESEALSRLSVPEPFVFFGDPLKFIEWSTTFKALIERRYPNPADKLFYLQKYIDGETRSVLEGSLYRKDEQAYQQAWEKLNARYGHSNWVTSRWNFYVTKQLDQDKDYPSFIEFASLISKEACIACNPVSSLYALKNSEEKPLREIKCSRVNMLATTVEDLDAACTMADSSNIIDSKIKESSKLKNTLVHGTSSVECLICREGHSIHKCQKQMERTAEDMAPKIVEIGPFVLYARGAIQLHCMKNIGQEMTWIQRLVKKVKISEPLSVEERRRALFTLVRLAQQDALKEELHVLSQESGKLPCNHPLYQLDTFIQDGIMRVGGRLRKASVPFELWHPAILPKDSVVTRLILVHHHQKIQHHGRGQTLNELRVNGFWIIGGSKVVAQYIQQCVPCGRARRPLEQQQMADLPRDHTDPSPPFTYCGMDCFGPFYTKQGCKEYKRYGLLFTGLCSRAVHTELLEDMTADAFINALRCFIAIRGAVRQIRSDQGNNLLGAKSELKNTLKEMSKESVTAYLASQQCDFQFKSRWRNLGEADSNCEECNELSFGTKCRETK</sequence>
<name>A0ABQ8LR77_LABRO</name>
<dbReference type="InterPro" id="IPR036397">
    <property type="entry name" value="RNaseH_sf"/>
</dbReference>
<dbReference type="Proteomes" id="UP000830375">
    <property type="component" value="Unassembled WGS sequence"/>
</dbReference>
<keyword evidence="1" id="KW-0175">Coiled coil</keyword>
<dbReference type="PANTHER" id="PTHR47331">
    <property type="entry name" value="PHD-TYPE DOMAIN-CONTAINING PROTEIN"/>
    <property type="match status" value="1"/>
</dbReference>
<keyword evidence="3" id="KW-1185">Reference proteome</keyword>
<evidence type="ECO:0000313" key="2">
    <source>
        <dbReference type="EMBL" id="KAI2653125.1"/>
    </source>
</evidence>
<dbReference type="InterPro" id="IPR012337">
    <property type="entry name" value="RNaseH-like_sf"/>
</dbReference>
<dbReference type="SUPFAM" id="SSF53098">
    <property type="entry name" value="Ribonuclease H-like"/>
    <property type="match status" value="1"/>
</dbReference>
<dbReference type="Gene3D" id="3.30.420.10">
    <property type="entry name" value="Ribonuclease H-like superfamily/Ribonuclease H"/>
    <property type="match status" value="1"/>
</dbReference>
<evidence type="ECO:0000313" key="3">
    <source>
        <dbReference type="Proteomes" id="UP000830375"/>
    </source>
</evidence>
<dbReference type="Pfam" id="PF03564">
    <property type="entry name" value="DUF1759"/>
    <property type="match status" value="1"/>
</dbReference>
<gene>
    <name evidence="2" type="ORF">H4Q32_006501</name>
</gene>
<dbReference type="PANTHER" id="PTHR47331:SF5">
    <property type="entry name" value="RIBONUCLEASE H"/>
    <property type="match status" value="1"/>
</dbReference>